<keyword evidence="5" id="KW-1185">Reference proteome</keyword>
<dbReference type="Pfam" id="PF00145">
    <property type="entry name" value="DNA_methylase"/>
    <property type="match status" value="1"/>
</dbReference>
<keyword evidence="3" id="KW-0680">Restriction system</keyword>
<sequence>MIRLDPEKHMIDLGYNVSSGVLLAADFGTPQFRKRLFFIGSRKHIGSIDLPLPTHSPGCQLLGLLPYVTVGEAFANLPDAEFSRCR</sequence>
<name>A0A480A0M9_9CYAN</name>
<gene>
    <name evidence="4" type="ORF">SR1949_07610</name>
</gene>
<evidence type="ECO:0000256" key="2">
    <source>
        <dbReference type="ARBA" id="ARBA00022679"/>
    </source>
</evidence>
<dbReference type="GO" id="GO:0032259">
    <property type="term" value="P:methylation"/>
    <property type="evidence" value="ECO:0007669"/>
    <property type="project" value="UniProtKB-KW"/>
</dbReference>
<comment type="caution">
    <text evidence="4">The sequence shown here is derived from an EMBL/GenBank/DDBJ whole genome shotgun (WGS) entry which is preliminary data.</text>
</comment>
<evidence type="ECO:0000313" key="5">
    <source>
        <dbReference type="Proteomes" id="UP000300142"/>
    </source>
</evidence>
<dbReference type="GO" id="GO:0009307">
    <property type="term" value="P:DNA restriction-modification system"/>
    <property type="evidence" value="ECO:0007669"/>
    <property type="project" value="UniProtKB-KW"/>
</dbReference>
<evidence type="ECO:0000256" key="1">
    <source>
        <dbReference type="ARBA" id="ARBA00022603"/>
    </source>
</evidence>
<keyword evidence="2 4" id="KW-0808">Transferase</keyword>
<accession>A0A480A0M9</accession>
<dbReference type="SUPFAM" id="SSF53335">
    <property type="entry name" value="S-adenosyl-L-methionine-dependent methyltransferases"/>
    <property type="match status" value="1"/>
</dbReference>
<evidence type="ECO:0000256" key="3">
    <source>
        <dbReference type="ARBA" id="ARBA00022747"/>
    </source>
</evidence>
<dbReference type="GO" id="GO:0008168">
    <property type="term" value="F:methyltransferase activity"/>
    <property type="evidence" value="ECO:0007669"/>
    <property type="project" value="UniProtKB-KW"/>
</dbReference>
<dbReference type="InterPro" id="IPR001525">
    <property type="entry name" value="C5_MeTfrase"/>
</dbReference>
<dbReference type="InterPro" id="IPR029063">
    <property type="entry name" value="SAM-dependent_MTases_sf"/>
</dbReference>
<evidence type="ECO:0000313" key="4">
    <source>
        <dbReference type="EMBL" id="GCL35664.1"/>
    </source>
</evidence>
<reference evidence="5" key="1">
    <citation type="submission" date="2019-02" db="EMBL/GenBank/DDBJ databases">
        <title>Draft genome sequence of Sphaerospermopsis reniformis NIES-1949.</title>
        <authorList>
            <person name="Yamaguchi H."/>
            <person name="Suzuki S."/>
            <person name="Kawachi M."/>
        </authorList>
    </citation>
    <scope>NUCLEOTIDE SEQUENCE [LARGE SCALE GENOMIC DNA]</scope>
    <source>
        <strain evidence="5">NIES-1949</strain>
    </source>
</reference>
<dbReference type="AlphaFoldDB" id="A0A480A0M9"/>
<dbReference type="RefSeq" id="WP_137666431.1">
    <property type="nucleotide sequence ID" value="NZ_BJCE01000015.1"/>
</dbReference>
<protein>
    <submittedName>
        <fullName evidence="4">Site-specific DNA-methyltransferase</fullName>
    </submittedName>
</protein>
<dbReference type="EMBL" id="BJCE01000015">
    <property type="protein sequence ID" value="GCL35664.1"/>
    <property type="molecule type" value="Genomic_DNA"/>
</dbReference>
<organism evidence="4 5">
    <name type="scientific">Sphaerospermopsis reniformis</name>
    <dbReference type="NCBI Taxonomy" id="531300"/>
    <lineage>
        <taxon>Bacteria</taxon>
        <taxon>Bacillati</taxon>
        <taxon>Cyanobacteriota</taxon>
        <taxon>Cyanophyceae</taxon>
        <taxon>Nostocales</taxon>
        <taxon>Aphanizomenonaceae</taxon>
        <taxon>Sphaerospermopsis</taxon>
    </lineage>
</organism>
<proteinExistence type="predicted"/>
<dbReference type="Proteomes" id="UP000300142">
    <property type="component" value="Unassembled WGS sequence"/>
</dbReference>
<keyword evidence="1 4" id="KW-0489">Methyltransferase</keyword>
<dbReference type="Gene3D" id="3.40.50.150">
    <property type="entry name" value="Vaccinia Virus protein VP39"/>
    <property type="match status" value="1"/>
</dbReference>